<evidence type="ECO:0000256" key="1">
    <source>
        <dbReference type="ARBA" id="ARBA00022737"/>
    </source>
</evidence>
<feature type="domain" description="Nephrocystin 3-like N-terminal" evidence="2">
    <location>
        <begin position="26"/>
        <end position="180"/>
    </location>
</feature>
<accession>A0A8H6Z5P5</accession>
<reference evidence="3" key="1">
    <citation type="submission" date="2020-05" db="EMBL/GenBank/DDBJ databases">
        <title>Mycena genomes resolve the evolution of fungal bioluminescence.</title>
        <authorList>
            <person name="Tsai I.J."/>
        </authorList>
    </citation>
    <scope>NUCLEOTIDE SEQUENCE</scope>
    <source>
        <strain evidence="3">160909Yilan</strain>
    </source>
</reference>
<protein>
    <submittedName>
        <fullName evidence="3">NACHT domain-containing protein</fullName>
    </submittedName>
</protein>
<dbReference type="PANTHER" id="PTHR10039">
    <property type="entry name" value="AMELOGENIN"/>
    <property type="match status" value="1"/>
</dbReference>
<dbReference type="PANTHER" id="PTHR10039:SF14">
    <property type="entry name" value="NACHT DOMAIN-CONTAINING PROTEIN"/>
    <property type="match status" value="1"/>
</dbReference>
<keyword evidence="1" id="KW-0677">Repeat</keyword>
<evidence type="ECO:0000259" key="2">
    <source>
        <dbReference type="Pfam" id="PF24883"/>
    </source>
</evidence>
<dbReference type="InterPro" id="IPR056884">
    <property type="entry name" value="NPHP3-like_N"/>
</dbReference>
<name>A0A8H6Z5P5_9AGAR</name>
<comment type="caution">
    <text evidence="3">The sequence shown here is derived from an EMBL/GenBank/DDBJ whole genome shotgun (WGS) entry which is preliminary data.</text>
</comment>
<proteinExistence type="predicted"/>
<dbReference type="Proteomes" id="UP000623467">
    <property type="component" value="Unassembled WGS sequence"/>
</dbReference>
<dbReference type="SUPFAM" id="SSF52540">
    <property type="entry name" value="P-loop containing nucleoside triphosphate hydrolases"/>
    <property type="match status" value="1"/>
</dbReference>
<evidence type="ECO:0000313" key="4">
    <source>
        <dbReference type="Proteomes" id="UP000623467"/>
    </source>
</evidence>
<dbReference type="Gene3D" id="3.40.50.300">
    <property type="entry name" value="P-loop containing nucleotide triphosphate hydrolases"/>
    <property type="match status" value="1"/>
</dbReference>
<dbReference type="OrthoDB" id="5967843at2759"/>
<dbReference type="InterPro" id="IPR027417">
    <property type="entry name" value="P-loop_NTPase"/>
</dbReference>
<gene>
    <name evidence="3" type="ORF">MSAN_00486200</name>
</gene>
<sequence>MIPQRAIPNPNAIRKRGTQMIRDLYRWALDEGASRNILWLHGPAGAGKSAIMQTLAGQLRDAGKLGGSFFFKRSHATRGNARTLFATIAYQLALSIPGMRTWISEAVQNDPSVVFRSIATQFEILISAACRTHTDRGCIPILIDGLDECDGQSDQVEVLRTIGNLPFSDPIPLRFIIASRPEPHIQEVFDSSFHPGQYRSFNVEQSFHDVHKYLWDEFSRIHREHRTMADIPSPWPSTDVLWELVWKSSGHFIYAATIIKFINDKNYRPTQRLAMVLGNSSQGLPFGALDQLYMDILSSAPRQSELVPILCAIANFQLTISEMDQLFEFTEGETRLLLLWTIGWIWHGLSFEFVQIEIIHGIGSVILGHGAPGNT</sequence>
<keyword evidence="4" id="KW-1185">Reference proteome</keyword>
<evidence type="ECO:0000313" key="3">
    <source>
        <dbReference type="EMBL" id="KAF7372803.1"/>
    </source>
</evidence>
<organism evidence="3 4">
    <name type="scientific">Mycena sanguinolenta</name>
    <dbReference type="NCBI Taxonomy" id="230812"/>
    <lineage>
        <taxon>Eukaryota</taxon>
        <taxon>Fungi</taxon>
        <taxon>Dikarya</taxon>
        <taxon>Basidiomycota</taxon>
        <taxon>Agaricomycotina</taxon>
        <taxon>Agaricomycetes</taxon>
        <taxon>Agaricomycetidae</taxon>
        <taxon>Agaricales</taxon>
        <taxon>Marasmiineae</taxon>
        <taxon>Mycenaceae</taxon>
        <taxon>Mycena</taxon>
    </lineage>
</organism>
<dbReference type="EMBL" id="JACAZH010000003">
    <property type="protein sequence ID" value="KAF7372803.1"/>
    <property type="molecule type" value="Genomic_DNA"/>
</dbReference>
<dbReference type="AlphaFoldDB" id="A0A8H6Z5P5"/>
<dbReference type="Pfam" id="PF24883">
    <property type="entry name" value="NPHP3_N"/>
    <property type="match status" value="1"/>
</dbReference>